<dbReference type="KEGG" id="ovi:T265_10264"/>
<protein>
    <submittedName>
        <fullName evidence="1">Uncharacterized protein</fullName>
    </submittedName>
</protein>
<reference evidence="1 2" key="1">
    <citation type="submission" date="2013-11" db="EMBL/GenBank/DDBJ databases">
        <title>Opisthorchis viverrini - life in the bile duct.</title>
        <authorList>
            <person name="Young N.D."/>
            <person name="Nagarajan N."/>
            <person name="Lin S.J."/>
            <person name="Korhonen P.K."/>
            <person name="Jex A.R."/>
            <person name="Hall R.S."/>
            <person name="Safavi-Hemami H."/>
            <person name="Kaewkong W."/>
            <person name="Bertrand D."/>
            <person name="Gao S."/>
            <person name="Seet Q."/>
            <person name="Wongkham S."/>
            <person name="Teh B.T."/>
            <person name="Wongkham C."/>
            <person name="Intapan P.M."/>
            <person name="Maleewong W."/>
            <person name="Yang X."/>
            <person name="Hu M."/>
            <person name="Wang Z."/>
            <person name="Hofmann A."/>
            <person name="Sternberg P.W."/>
            <person name="Tan P."/>
            <person name="Wang J."/>
            <person name="Gasser R.B."/>
        </authorList>
    </citation>
    <scope>NUCLEOTIDE SEQUENCE [LARGE SCALE GENOMIC DNA]</scope>
</reference>
<proteinExistence type="predicted"/>
<dbReference type="Proteomes" id="UP000054324">
    <property type="component" value="Unassembled WGS sequence"/>
</dbReference>
<dbReference type="RefSeq" id="XP_009174848.1">
    <property type="nucleotide sequence ID" value="XM_009176584.1"/>
</dbReference>
<dbReference type="AlphaFoldDB" id="A0A074Z2U5"/>
<name>A0A074Z2U5_OPIVI</name>
<dbReference type="EMBL" id="KL596970">
    <property type="protein sequence ID" value="KER21391.1"/>
    <property type="molecule type" value="Genomic_DNA"/>
</dbReference>
<evidence type="ECO:0000313" key="1">
    <source>
        <dbReference type="EMBL" id="KER21391.1"/>
    </source>
</evidence>
<accession>A0A074Z2U5</accession>
<sequence length="120" mass="13477">MCEISVIYLNSVTANQTPVKSYVPLVYFTGPRLALSTQLPVFNIHRRDFDRGYLVEIGLVRLTDSVNCMHNVLETPSDIKLFAPSKTIERRPASRLVTGPACGYPYYTAVDHSFAKKQVP</sequence>
<dbReference type="GeneID" id="20324432"/>
<organism evidence="1 2">
    <name type="scientific">Opisthorchis viverrini</name>
    <name type="common">Southeast Asian liver fluke</name>
    <dbReference type="NCBI Taxonomy" id="6198"/>
    <lineage>
        <taxon>Eukaryota</taxon>
        <taxon>Metazoa</taxon>
        <taxon>Spiralia</taxon>
        <taxon>Lophotrochozoa</taxon>
        <taxon>Platyhelminthes</taxon>
        <taxon>Trematoda</taxon>
        <taxon>Digenea</taxon>
        <taxon>Opisthorchiida</taxon>
        <taxon>Opisthorchiata</taxon>
        <taxon>Opisthorchiidae</taxon>
        <taxon>Opisthorchis</taxon>
    </lineage>
</organism>
<gene>
    <name evidence="1" type="ORF">T265_10264</name>
</gene>
<keyword evidence="2" id="KW-1185">Reference proteome</keyword>
<evidence type="ECO:0000313" key="2">
    <source>
        <dbReference type="Proteomes" id="UP000054324"/>
    </source>
</evidence>
<dbReference type="CTD" id="20324432"/>